<dbReference type="Gene3D" id="3.30.700.10">
    <property type="entry name" value="Glycoprotein, Type 4 Pilin"/>
    <property type="match status" value="1"/>
</dbReference>
<evidence type="ECO:0000256" key="1">
    <source>
        <dbReference type="SAM" id="Phobius"/>
    </source>
</evidence>
<dbReference type="InParanoid" id="A0A2S8SUF6"/>
<name>A0A2S8SUF6_9BACT</name>
<feature type="transmembrane region" description="Helical" evidence="1">
    <location>
        <begin position="165"/>
        <end position="183"/>
    </location>
</feature>
<dbReference type="AlphaFoldDB" id="A0A2S8SUF6"/>
<keyword evidence="1" id="KW-0472">Membrane</keyword>
<feature type="domain" description="DUF1559" evidence="2">
    <location>
        <begin position="238"/>
        <end position="278"/>
    </location>
</feature>
<dbReference type="Proteomes" id="UP000237684">
    <property type="component" value="Unassembled WGS sequence"/>
</dbReference>
<organism evidence="3 4">
    <name type="scientific">Abditibacterium utsteinense</name>
    <dbReference type="NCBI Taxonomy" id="1960156"/>
    <lineage>
        <taxon>Bacteria</taxon>
        <taxon>Pseudomonadati</taxon>
        <taxon>Abditibacteriota</taxon>
        <taxon>Abditibacteriia</taxon>
        <taxon>Abditibacteriales</taxon>
        <taxon>Abditibacteriaceae</taxon>
        <taxon>Abditibacterium</taxon>
    </lineage>
</organism>
<accession>A0A2S8SUF6</accession>
<dbReference type="OrthoDB" id="9815959at2"/>
<dbReference type="InterPro" id="IPR027558">
    <property type="entry name" value="Pre_pil_HX9DG_C"/>
</dbReference>
<evidence type="ECO:0000259" key="2">
    <source>
        <dbReference type="Pfam" id="PF07596"/>
    </source>
</evidence>
<comment type="caution">
    <text evidence="3">The sequence shown here is derived from an EMBL/GenBank/DDBJ whole genome shotgun (WGS) entry which is preliminary data.</text>
</comment>
<dbReference type="Pfam" id="PF07596">
    <property type="entry name" value="SBP_bac_10"/>
    <property type="match status" value="1"/>
</dbReference>
<sequence>MPQIDTLLSQMQRDGAKVAVLRGDAPLQFSDSETPGASQGATLSNAHVEEILSEILPPEARSALVGGSDTEFDYASPLGICRVQVRRKEGITAVKVTPNFVVAPEISAQNLVSSQVAPLNITPPAAPIQSNDSGQKNAVLPPELRGFNWGALLLSWVWAIGNKSWIGLLGIVPVIGFFVRFFLGFKGNQMAWKNRQWQSVEQFRATQKTWTIAGLCLVPISGFFLLIFAAILFPVFARARENARRAACQGNMKQISLGAMQYAFDHKGKFPSGTTMASWKKALNPYLKSDALYLCPGAKSGAESYLLNPRMAGINANKLQNAAQTPTFYDAESRHLDGVNVAFADGHIKWYRMEAFESQIMPQLVK</sequence>
<evidence type="ECO:0000313" key="3">
    <source>
        <dbReference type="EMBL" id="PQV64432.1"/>
    </source>
</evidence>
<keyword evidence="1" id="KW-0812">Transmembrane</keyword>
<dbReference type="RefSeq" id="WP_123580481.1">
    <property type="nucleotide sequence ID" value="NZ_NIGF01000005.1"/>
</dbReference>
<protein>
    <submittedName>
        <fullName evidence="3">Prepilin-type processing-associated H-X9-DG domain-containing protein</fullName>
    </submittedName>
</protein>
<gene>
    <name evidence="3" type="ORF">B1R32_105113</name>
</gene>
<keyword evidence="1" id="KW-1133">Transmembrane helix</keyword>
<dbReference type="PANTHER" id="PTHR30093">
    <property type="entry name" value="GENERAL SECRETION PATHWAY PROTEIN G"/>
    <property type="match status" value="1"/>
</dbReference>
<dbReference type="EMBL" id="NIGF01000005">
    <property type="protein sequence ID" value="PQV64432.1"/>
    <property type="molecule type" value="Genomic_DNA"/>
</dbReference>
<feature type="transmembrane region" description="Helical" evidence="1">
    <location>
        <begin position="212"/>
        <end position="236"/>
    </location>
</feature>
<dbReference type="NCBIfam" id="TIGR04294">
    <property type="entry name" value="pre_pil_HX9DG"/>
    <property type="match status" value="1"/>
</dbReference>
<proteinExistence type="predicted"/>
<evidence type="ECO:0000313" key="4">
    <source>
        <dbReference type="Proteomes" id="UP000237684"/>
    </source>
</evidence>
<dbReference type="InterPro" id="IPR011453">
    <property type="entry name" value="DUF1559"/>
</dbReference>
<reference evidence="3 4" key="1">
    <citation type="journal article" date="2018" name="Syst. Appl. Microbiol.">
        <title>Abditibacterium utsteinense sp. nov., the first cultivated member of candidate phylum FBP, isolated from ice-free Antarctic soil samples.</title>
        <authorList>
            <person name="Tahon G."/>
            <person name="Tytgat B."/>
            <person name="Lebbe L."/>
            <person name="Carlier A."/>
            <person name="Willems A."/>
        </authorList>
    </citation>
    <scope>NUCLEOTIDE SEQUENCE [LARGE SCALE GENOMIC DNA]</scope>
    <source>
        <strain evidence="3 4">LMG 29911</strain>
    </source>
</reference>
<keyword evidence="4" id="KW-1185">Reference proteome</keyword>